<accession>A0A845R480</accession>
<reference evidence="1 2" key="1">
    <citation type="submission" date="2018-08" db="EMBL/GenBank/DDBJ databases">
        <title>Murine metabolic-syndrome-specific gut microbial biobank.</title>
        <authorList>
            <person name="Liu C."/>
        </authorList>
    </citation>
    <scope>NUCLEOTIDE SEQUENCE [LARGE SCALE GENOMIC DNA]</scope>
    <source>
        <strain evidence="1 2">583</strain>
    </source>
</reference>
<sequence>MKKKISILVIVGVLVLGVLGGCRQSDKVSHNISLEADNFNVIRRFTVINAMSDEPVFELVGAFSYETYDNRIEITVETGKDNYKKHSVALTEFTIWNVEDLYGADVDRYKYIVNFQPESIVPMTIENLD</sequence>
<dbReference type="Proteomes" id="UP000467132">
    <property type="component" value="Unassembled WGS sequence"/>
</dbReference>
<gene>
    <name evidence="1" type="ORF">D3Z33_15285</name>
</gene>
<dbReference type="PROSITE" id="PS51257">
    <property type="entry name" value="PROKAR_LIPOPROTEIN"/>
    <property type="match status" value="1"/>
</dbReference>
<protein>
    <submittedName>
        <fullName evidence="1">Uncharacterized protein</fullName>
    </submittedName>
</protein>
<proteinExistence type="predicted"/>
<dbReference type="EMBL" id="QXXA01000025">
    <property type="protein sequence ID" value="NBI08222.1"/>
    <property type="molecule type" value="Genomic_DNA"/>
</dbReference>
<organism evidence="1 2">
    <name type="scientific">Senegalia massiliensis</name>
    <dbReference type="NCBI Taxonomy" id="1720316"/>
    <lineage>
        <taxon>Bacteria</taxon>
        <taxon>Bacillati</taxon>
        <taxon>Bacillota</taxon>
        <taxon>Clostridia</taxon>
        <taxon>Eubacteriales</taxon>
        <taxon>Clostridiaceae</taxon>
        <taxon>Senegalia</taxon>
    </lineage>
</organism>
<dbReference type="RefSeq" id="WP_160198684.1">
    <property type="nucleotide sequence ID" value="NZ_QXXA01000025.1"/>
</dbReference>
<keyword evidence="2" id="KW-1185">Reference proteome</keyword>
<dbReference type="OrthoDB" id="1643293at2"/>
<evidence type="ECO:0000313" key="1">
    <source>
        <dbReference type="EMBL" id="NBI08222.1"/>
    </source>
</evidence>
<evidence type="ECO:0000313" key="2">
    <source>
        <dbReference type="Proteomes" id="UP000467132"/>
    </source>
</evidence>
<dbReference type="InterPro" id="IPR058243">
    <property type="entry name" value="Phage_VG64"/>
</dbReference>
<name>A0A845R480_9CLOT</name>
<comment type="caution">
    <text evidence="1">The sequence shown here is derived from an EMBL/GenBank/DDBJ whole genome shotgun (WGS) entry which is preliminary data.</text>
</comment>
<dbReference type="Pfam" id="PF25682">
    <property type="entry name" value="Phage_VG64"/>
    <property type="match status" value="1"/>
</dbReference>
<dbReference type="AlphaFoldDB" id="A0A845R480"/>